<sequence length="319" mass="35772">MQSSTFLVDNEPYCIWDPELQDSCTRFLKGLDPDYFQYAFNAHLETEDEKRASVALRLSLHHGLEAFFSLVGAFVQAPDCPFAWLSKCPTAALRSVVERIGKGDKELFTKLNISEPSWREIARCVHHTYMPGTERQAETVDGFAKLWQRMAREFLAIEHIDEYNSIKHGFRVRSGGFGLAVAVESSPGVAPAPEAFQGLGKSDFGSTFFKIEPLSGCKGERSLVLAEQSVNWSLERIVLLNQATYISINNVVSALRIVNNFAASDCKFLRPEDSKNFLSAWDHSPGVGSMTWRRGTNPTIARTLTRREILDSLNRSNDV</sequence>
<name>A0ABZ0AWZ1_9BURK</name>
<reference evidence="1 2" key="1">
    <citation type="submission" date="2023-08" db="EMBL/GenBank/DDBJ databases">
        <title>Rhodoferax potami sp. nov. and Rhodoferax mekongensis sp. nov., isolated from the Mekong River in Thailand.</title>
        <authorList>
            <person name="Kitikhun S."/>
            <person name="Charoenyingcharoen P."/>
            <person name="Siriarchawattana P."/>
            <person name="Likhitrattanapisal S."/>
            <person name="Nilsakha T."/>
            <person name="Chanpet A."/>
            <person name="Rattanawaree P."/>
            <person name="Ingsriswang S."/>
        </authorList>
    </citation>
    <scope>NUCLEOTIDE SEQUENCE [LARGE SCALE GENOMIC DNA]</scope>
    <source>
        <strain evidence="1 2">TBRC 17307</strain>
    </source>
</reference>
<dbReference type="Proteomes" id="UP001302257">
    <property type="component" value="Chromosome"/>
</dbReference>
<evidence type="ECO:0000313" key="2">
    <source>
        <dbReference type="Proteomes" id="UP001302257"/>
    </source>
</evidence>
<accession>A0ABZ0AWZ1</accession>
<dbReference type="EMBL" id="CP132507">
    <property type="protein sequence ID" value="WNO04014.1"/>
    <property type="molecule type" value="Genomic_DNA"/>
</dbReference>
<gene>
    <name evidence="1" type="ORF">RAN89_13995</name>
</gene>
<evidence type="ECO:0000313" key="1">
    <source>
        <dbReference type="EMBL" id="WNO04014.1"/>
    </source>
</evidence>
<organism evidence="1 2">
    <name type="scientific">Rhodoferax mekongensis</name>
    <dbReference type="NCBI Taxonomy" id="3068341"/>
    <lineage>
        <taxon>Bacteria</taxon>
        <taxon>Pseudomonadati</taxon>
        <taxon>Pseudomonadota</taxon>
        <taxon>Betaproteobacteria</taxon>
        <taxon>Burkholderiales</taxon>
        <taxon>Comamonadaceae</taxon>
        <taxon>Rhodoferax</taxon>
    </lineage>
</organism>
<dbReference type="RefSeq" id="WP_313866885.1">
    <property type="nucleotide sequence ID" value="NZ_CP132507.1"/>
</dbReference>
<proteinExistence type="predicted"/>
<protein>
    <submittedName>
        <fullName evidence="1">Uncharacterized protein</fullName>
    </submittedName>
</protein>
<keyword evidence="2" id="KW-1185">Reference proteome</keyword>